<dbReference type="InterPro" id="IPR051159">
    <property type="entry name" value="Hexapeptide_acetyltransf"/>
</dbReference>
<dbReference type="RefSeq" id="WP_208718185.1">
    <property type="nucleotide sequence ID" value="NZ_CP024770.1"/>
</dbReference>
<evidence type="ECO:0000313" key="3">
    <source>
        <dbReference type="EMBL" id="QGY32293.1"/>
    </source>
</evidence>
<keyword evidence="3" id="KW-0012">Acyltransferase</keyword>
<dbReference type="PANTHER" id="PTHR23416:SF23">
    <property type="entry name" value="ACETYLTRANSFERASE C18B11.09C-RELATED"/>
    <property type="match status" value="1"/>
</dbReference>
<dbReference type="Gene3D" id="2.160.10.10">
    <property type="entry name" value="Hexapeptide repeat proteins"/>
    <property type="match status" value="1"/>
</dbReference>
<evidence type="ECO:0000256" key="1">
    <source>
        <dbReference type="ARBA" id="ARBA00007274"/>
    </source>
</evidence>
<gene>
    <name evidence="3" type="ORF">CUN67_25215</name>
</gene>
<dbReference type="InterPro" id="IPR011004">
    <property type="entry name" value="Trimer_LpxA-like_sf"/>
</dbReference>
<dbReference type="GO" id="GO:0005829">
    <property type="term" value="C:cytosol"/>
    <property type="evidence" value="ECO:0007669"/>
    <property type="project" value="TreeGrafter"/>
</dbReference>
<dbReference type="Pfam" id="PF00132">
    <property type="entry name" value="Hexapep"/>
    <property type="match status" value="1"/>
</dbReference>
<sequence length="186" mass="20702">MIKKLKFRFLFAFIRAILYKIKYGSNIEINPFKVYISSSVKIAISGNGRIIIKSEKDRVFISRNTTIHCSSGVLEIGNGVFFNENNQIVCHESIVIGDDCMFGPNVCLYDSDHFFEDRDILIRNQGYKKKKVVIGEDVWIGAGSVLTKGTIIGRHTVIGANAVVRGILNGNSVYAGNPVKLLKELS</sequence>
<organism evidence="3 4">
    <name type="scientific">Pantoea cypripedii</name>
    <name type="common">Pectobacterium cypripedii</name>
    <name type="synonym">Erwinia cypripedii</name>
    <dbReference type="NCBI Taxonomy" id="55209"/>
    <lineage>
        <taxon>Bacteria</taxon>
        <taxon>Pseudomonadati</taxon>
        <taxon>Pseudomonadota</taxon>
        <taxon>Gammaproteobacteria</taxon>
        <taxon>Enterobacterales</taxon>
        <taxon>Erwiniaceae</taxon>
        <taxon>Pantoea</taxon>
    </lineage>
</organism>
<dbReference type="PANTHER" id="PTHR23416">
    <property type="entry name" value="SIALIC ACID SYNTHASE-RELATED"/>
    <property type="match status" value="1"/>
</dbReference>
<keyword evidence="3" id="KW-0614">Plasmid</keyword>
<evidence type="ECO:0000256" key="2">
    <source>
        <dbReference type="ARBA" id="ARBA00022679"/>
    </source>
</evidence>
<accession>A0A6B9G8X1</accession>
<protein>
    <submittedName>
        <fullName evidence="3">Acyltransferase</fullName>
    </submittedName>
</protein>
<dbReference type="InterPro" id="IPR001451">
    <property type="entry name" value="Hexapep"/>
</dbReference>
<dbReference type="SUPFAM" id="SSF51161">
    <property type="entry name" value="Trimeric LpxA-like enzymes"/>
    <property type="match status" value="1"/>
</dbReference>
<dbReference type="GO" id="GO:0008374">
    <property type="term" value="F:O-acyltransferase activity"/>
    <property type="evidence" value="ECO:0007669"/>
    <property type="project" value="TreeGrafter"/>
</dbReference>
<dbReference type="Proteomes" id="UP000502005">
    <property type="component" value="Plasmid pNE1B"/>
</dbReference>
<dbReference type="AlphaFoldDB" id="A0A6B9G8X1"/>
<proteinExistence type="inferred from homology"/>
<keyword evidence="2 3" id="KW-0808">Transferase</keyword>
<geneLocation type="plasmid" evidence="4">
    <name>pne1b</name>
</geneLocation>
<reference evidence="3 4" key="1">
    <citation type="submission" date="2017-11" db="EMBL/GenBank/DDBJ databases">
        <title>Genome sequence of Pantoea cypripedii NE1.</title>
        <authorList>
            <person name="Nascimento F.X."/>
        </authorList>
    </citation>
    <scope>NUCLEOTIDE SEQUENCE [LARGE SCALE GENOMIC DNA]</scope>
    <source>
        <strain evidence="3 4">NE1</strain>
        <plasmid evidence="4">pne1b</plasmid>
    </source>
</reference>
<dbReference type="EMBL" id="CP024770">
    <property type="protein sequence ID" value="QGY32293.1"/>
    <property type="molecule type" value="Genomic_DNA"/>
</dbReference>
<name>A0A6B9G8X1_PANCY</name>
<evidence type="ECO:0000313" key="4">
    <source>
        <dbReference type="Proteomes" id="UP000502005"/>
    </source>
</evidence>
<comment type="similarity">
    <text evidence="1">Belongs to the transferase hexapeptide repeat family.</text>
</comment>
<dbReference type="CDD" id="cd04647">
    <property type="entry name" value="LbH_MAT_like"/>
    <property type="match status" value="1"/>
</dbReference>